<evidence type="ECO:0000313" key="2">
    <source>
        <dbReference type="Proteomes" id="UP000037510"/>
    </source>
</evidence>
<comment type="caution">
    <text evidence="1">The sequence shown here is derived from an EMBL/GenBank/DDBJ whole genome shotgun (WGS) entry which is preliminary data.</text>
</comment>
<protein>
    <submittedName>
        <fullName evidence="1">Putative retrotransposon-like family member retr-1-like protein</fullName>
    </submittedName>
</protein>
<accession>A0A0L7KTH7</accession>
<feature type="non-terminal residue" evidence="1">
    <location>
        <position position="100"/>
    </location>
</feature>
<dbReference type="Proteomes" id="UP000037510">
    <property type="component" value="Unassembled WGS sequence"/>
</dbReference>
<sequence>MDVLKPYWDCRDELGRRWKKSFMIYYKACQLDKKESAVQTSILLHVIGEKCRDVYEQFPEDTAITIELLLKKFDDFFTPKKNITIERHKFFIRNQQEHET</sequence>
<dbReference type="STRING" id="104452.A0A0L7KTH7"/>
<dbReference type="EMBL" id="JTDY01006022">
    <property type="protein sequence ID" value="KOB66361.1"/>
    <property type="molecule type" value="Genomic_DNA"/>
</dbReference>
<keyword evidence="2" id="KW-1185">Reference proteome</keyword>
<dbReference type="PANTHER" id="PTHR33198">
    <property type="entry name" value="ANK_REP_REGION DOMAIN-CONTAINING PROTEIN-RELATED"/>
    <property type="match status" value="1"/>
</dbReference>
<evidence type="ECO:0000313" key="1">
    <source>
        <dbReference type="EMBL" id="KOB66361.1"/>
    </source>
</evidence>
<name>A0A0L7KTH7_OPEBR</name>
<gene>
    <name evidence="1" type="ORF">OBRU01_21314</name>
</gene>
<organism evidence="1 2">
    <name type="scientific">Operophtera brumata</name>
    <name type="common">Winter moth</name>
    <name type="synonym">Phalaena brumata</name>
    <dbReference type="NCBI Taxonomy" id="104452"/>
    <lineage>
        <taxon>Eukaryota</taxon>
        <taxon>Metazoa</taxon>
        <taxon>Ecdysozoa</taxon>
        <taxon>Arthropoda</taxon>
        <taxon>Hexapoda</taxon>
        <taxon>Insecta</taxon>
        <taxon>Pterygota</taxon>
        <taxon>Neoptera</taxon>
        <taxon>Endopterygota</taxon>
        <taxon>Lepidoptera</taxon>
        <taxon>Glossata</taxon>
        <taxon>Ditrysia</taxon>
        <taxon>Geometroidea</taxon>
        <taxon>Geometridae</taxon>
        <taxon>Larentiinae</taxon>
        <taxon>Operophtera</taxon>
    </lineage>
</organism>
<dbReference type="AlphaFoldDB" id="A0A0L7KTH7"/>
<proteinExistence type="predicted"/>
<reference evidence="1 2" key="1">
    <citation type="journal article" date="2015" name="Genome Biol. Evol.">
        <title>The genome of winter moth (Operophtera brumata) provides a genomic perspective on sexual dimorphism and phenology.</title>
        <authorList>
            <person name="Derks M.F."/>
            <person name="Smit S."/>
            <person name="Salis L."/>
            <person name="Schijlen E."/>
            <person name="Bossers A."/>
            <person name="Mateman C."/>
            <person name="Pijl A.S."/>
            <person name="de Ridder D."/>
            <person name="Groenen M.A."/>
            <person name="Visser M.E."/>
            <person name="Megens H.J."/>
        </authorList>
    </citation>
    <scope>NUCLEOTIDE SEQUENCE [LARGE SCALE GENOMIC DNA]</scope>
    <source>
        <strain evidence="1">WM2013NL</strain>
        <tissue evidence="1">Head and thorax</tissue>
    </source>
</reference>
<dbReference type="PANTHER" id="PTHR33198:SF19">
    <property type="entry name" value="CCHC-TYPE DOMAIN-CONTAINING PROTEIN"/>
    <property type="match status" value="1"/>
</dbReference>